<organism evidence="2 3">
    <name type="scientific">Dactylosporangium siamense</name>
    <dbReference type="NCBI Taxonomy" id="685454"/>
    <lineage>
        <taxon>Bacteria</taxon>
        <taxon>Bacillati</taxon>
        <taxon>Actinomycetota</taxon>
        <taxon>Actinomycetes</taxon>
        <taxon>Micromonosporales</taxon>
        <taxon>Micromonosporaceae</taxon>
        <taxon>Dactylosporangium</taxon>
    </lineage>
</organism>
<protein>
    <recommendedName>
        <fullName evidence="4">Copper transporter</fullName>
    </recommendedName>
</protein>
<keyword evidence="3" id="KW-1185">Reference proteome</keyword>
<feature type="coiled-coil region" evidence="1">
    <location>
        <begin position="34"/>
        <end position="65"/>
    </location>
</feature>
<comment type="caution">
    <text evidence="2">The sequence shown here is derived from an EMBL/GenBank/DDBJ whole genome shotgun (WGS) entry which is preliminary data.</text>
</comment>
<accession>A0A919PZ72</accession>
<dbReference type="AlphaFoldDB" id="A0A919PZ72"/>
<evidence type="ECO:0008006" key="4">
    <source>
        <dbReference type="Google" id="ProtNLM"/>
    </source>
</evidence>
<evidence type="ECO:0000313" key="2">
    <source>
        <dbReference type="EMBL" id="GIG52337.1"/>
    </source>
</evidence>
<dbReference type="Pfam" id="PF11382">
    <property type="entry name" value="MctB"/>
    <property type="match status" value="1"/>
</dbReference>
<dbReference type="InterPro" id="IPR021522">
    <property type="entry name" value="MctB"/>
</dbReference>
<reference evidence="2" key="1">
    <citation type="submission" date="2021-01" db="EMBL/GenBank/DDBJ databases">
        <title>Whole genome shotgun sequence of Dactylosporangium siamense NBRC 106093.</title>
        <authorList>
            <person name="Komaki H."/>
            <person name="Tamura T."/>
        </authorList>
    </citation>
    <scope>NUCLEOTIDE SEQUENCE</scope>
    <source>
        <strain evidence="2">NBRC 106093</strain>
    </source>
</reference>
<dbReference type="GO" id="GO:0055070">
    <property type="term" value="P:copper ion homeostasis"/>
    <property type="evidence" value="ECO:0007669"/>
    <property type="project" value="InterPro"/>
</dbReference>
<dbReference type="Proteomes" id="UP000660611">
    <property type="component" value="Unassembled WGS sequence"/>
</dbReference>
<sequence length="317" mass="31992">MINFRYHVVSLAAVFLALAIGLVVGTAAANGPLAENLNDQVNKITDEKEQLRDDLDQSRAELKKNSDFATEVAPMLLNGKLTGHTALLVKIEGNDKDVDTAADGITTMLQTAGAKLTGTVTIKEKFTAAASDNTLLDLAESTAPPAISGALPNNGKGQEASAALLAAVLVADKAGTPQVDGTRKVLSAYQSGGYIGLDGDLKTPADVVIVVAGAPATGKDAKERNAAALTVVSRLDVALSGDVVVAGLSANGLVSSVRDDASIAKDVSTVDNAVTAYGQVAAVMALVERLGGKTGHYGIGSGATSLLPKTASAASGS</sequence>
<dbReference type="RefSeq" id="WP_203853929.1">
    <property type="nucleotide sequence ID" value="NZ_BAAAVW010000026.1"/>
</dbReference>
<proteinExistence type="predicted"/>
<evidence type="ECO:0000256" key="1">
    <source>
        <dbReference type="SAM" id="Coils"/>
    </source>
</evidence>
<gene>
    <name evidence="2" type="ORF">Dsi01nite_103780</name>
</gene>
<keyword evidence="1" id="KW-0175">Coiled coil</keyword>
<name>A0A919PZ72_9ACTN</name>
<dbReference type="GO" id="GO:0016020">
    <property type="term" value="C:membrane"/>
    <property type="evidence" value="ECO:0007669"/>
    <property type="project" value="InterPro"/>
</dbReference>
<dbReference type="EMBL" id="BONQ01000177">
    <property type="protein sequence ID" value="GIG52337.1"/>
    <property type="molecule type" value="Genomic_DNA"/>
</dbReference>
<evidence type="ECO:0000313" key="3">
    <source>
        <dbReference type="Proteomes" id="UP000660611"/>
    </source>
</evidence>